<dbReference type="CDD" id="cd06223">
    <property type="entry name" value="PRTases_typeI"/>
    <property type="match status" value="1"/>
</dbReference>
<sequence>MNMQLPNAESLYHVLRDQIRAAYGDVLHQPDGVVLVGIWSGGAWLAERLASDLKLAGFGVVNVVLHRDDYAEKGLHGPGQPTSLPFQVEGRRIVLLDDVLYTGRTIRAALNELYDFGRPAAVDLAVLVDRGGRELPIAARFVGATADMPAARTLVLQRNDHGAFEFHTEARTDDLGL</sequence>
<dbReference type="KEGG" id="mcys:MCB1EB_0519"/>
<dbReference type="Gene3D" id="3.40.50.2020">
    <property type="match status" value="1"/>
</dbReference>
<dbReference type="PANTHER" id="PTHR11608:SF0">
    <property type="entry name" value="BIFUNCTIONAL PROTEIN PYRR"/>
    <property type="match status" value="1"/>
</dbReference>
<dbReference type="InterPro" id="IPR029057">
    <property type="entry name" value="PRTase-like"/>
</dbReference>
<keyword evidence="1" id="KW-0328">Glycosyltransferase</keyword>
<organism evidence="1 2">
    <name type="scientific">Mycoavidus cysteinexigens</name>
    <dbReference type="NCBI Taxonomy" id="1553431"/>
    <lineage>
        <taxon>Bacteria</taxon>
        <taxon>Pseudomonadati</taxon>
        <taxon>Pseudomonadota</taxon>
        <taxon>Betaproteobacteria</taxon>
        <taxon>Burkholderiales</taxon>
        <taxon>Burkholderiaceae</taxon>
        <taxon>Mycoavidus</taxon>
    </lineage>
</organism>
<name>A0A2Z6ETF6_9BURK</name>
<dbReference type="AlphaFoldDB" id="A0A2Z6ETF6"/>
<dbReference type="GO" id="GO:0016757">
    <property type="term" value="F:glycosyltransferase activity"/>
    <property type="evidence" value="ECO:0007669"/>
    <property type="project" value="UniProtKB-KW"/>
</dbReference>
<dbReference type="EMBL" id="AP018150">
    <property type="protein sequence ID" value="BBE08680.1"/>
    <property type="molecule type" value="Genomic_DNA"/>
</dbReference>
<gene>
    <name evidence="1" type="ORF">MCB1EB_0519</name>
</gene>
<dbReference type="Pfam" id="PF00156">
    <property type="entry name" value="Pribosyltran"/>
    <property type="match status" value="1"/>
</dbReference>
<dbReference type="InterPro" id="IPR000836">
    <property type="entry name" value="PRTase_dom"/>
</dbReference>
<keyword evidence="1" id="KW-0808">Transferase</keyword>
<dbReference type="NCBIfam" id="NF003545">
    <property type="entry name" value="PRK05205.1-1"/>
    <property type="match status" value="1"/>
</dbReference>
<proteinExistence type="predicted"/>
<accession>A0A2Z6ETF6</accession>
<dbReference type="SUPFAM" id="SSF53271">
    <property type="entry name" value="PRTase-like"/>
    <property type="match status" value="1"/>
</dbReference>
<dbReference type="Proteomes" id="UP000282597">
    <property type="component" value="Chromosome"/>
</dbReference>
<evidence type="ECO:0000313" key="1">
    <source>
        <dbReference type="EMBL" id="BBE08680.1"/>
    </source>
</evidence>
<protein>
    <submittedName>
        <fullName evidence="1">Uracil phosphoribosyltransferase</fullName>
    </submittedName>
</protein>
<dbReference type="InterPro" id="IPR050137">
    <property type="entry name" value="PyrR_bifunctional"/>
</dbReference>
<evidence type="ECO:0000313" key="2">
    <source>
        <dbReference type="Proteomes" id="UP000282597"/>
    </source>
</evidence>
<dbReference type="PANTHER" id="PTHR11608">
    <property type="entry name" value="BIFUNCTIONAL PROTEIN PYRR"/>
    <property type="match status" value="1"/>
</dbReference>
<keyword evidence="2" id="KW-1185">Reference proteome</keyword>
<reference evidence="1 2" key="1">
    <citation type="journal article" date="2018" name="Microbes Environ.">
        <title>Comparative Genomic Insights into Endofungal Lifestyles of Two Bacterial Endosymbionts, Mycoavidus cysteinexigens and Burkholderia rhizoxinica.</title>
        <authorList>
            <person name="Sharmin D."/>
            <person name="Guo Y."/>
            <person name="Nishizawa T."/>
            <person name="Ohshima S."/>
            <person name="Sato Y."/>
            <person name="Takashima Y."/>
            <person name="Narisawa K."/>
            <person name="Ohta H."/>
        </authorList>
    </citation>
    <scope>NUCLEOTIDE SEQUENCE [LARGE SCALE GENOMIC DNA]</scope>
    <source>
        <strain evidence="1 2">B1-EB</strain>
    </source>
</reference>